<gene>
    <name evidence="13" type="ORF">AN477_06475</name>
</gene>
<evidence type="ECO:0000256" key="2">
    <source>
        <dbReference type="ARBA" id="ARBA00005752"/>
    </source>
</evidence>
<dbReference type="PATRIC" id="fig|471514.4.peg.4270"/>
<keyword evidence="7 9" id="KW-0315">Glutamine amidotransferase</keyword>
<dbReference type="InterPro" id="IPR017932">
    <property type="entry name" value="GATase_2_dom"/>
</dbReference>
<evidence type="ECO:0000313" key="13">
    <source>
        <dbReference type="EMBL" id="KPV44624.1"/>
    </source>
</evidence>
<keyword evidence="5 10" id="KW-0067">ATP-binding</keyword>
<evidence type="ECO:0000256" key="4">
    <source>
        <dbReference type="ARBA" id="ARBA00022741"/>
    </source>
</evidence>
<evidence type="ECO:0000256" key="1">
    <source>
        <dbReference type="ARBA" id="ARBA00005187"/>
    </source>
</evidence>
<proteinExistence type="inferred from homology"/>
<dbReference type="InterPro" id="IPR001962">
    <property type="entry name" value="Asn_synthase"/>
</dbReference>
<accession>A0A0P9CGE8</accession>
<feature type="binding site" evidence="10">
    <location>
        <position position="294"/>
    </location>
    <ligand>
        <name>ATP</name>
        <dbReference type="ChEBI" id="CHEBI:30616"/>
    </ligand>
</feature>
<feature type="site" description="Important for beta-aspartyl-AMP intermediate formation" evidence="11">
    <location>
        <position position="379"/>
    </location>
</feature>
<feature type="binding site" evidence="10">
    <location>
        <position position="102"/>
    </location>
    <ligand>
        <name>L-glutamine</name>
        <dbReference type="ChEBI" id="CHEBI:58359"/>
    </ligand>
</feature>
<dbReference type="Pfam" id="PF00733">
    <property type="entry name" value="Asn_synthase"/>
    <property type="match status" value="1"/>
</dbReference>
<sequence length="615" mass="69987">MCGIAGWIDWERDLSHEQRTVQLMGKALECRGPDDHGAFLSRNAAFAHRRLVVVDPAGGAQPMTRRLGENAYTLVYNGELYNTDDVRKELLEEGYTFQSYSDTEVVLISYMAWGSRCLEKFNGIFAFAVWDEANQRLFMARDRLGVKPLFYARQGSRILFSSELKGILAHPDFVPEVDAEGLAEVFAIGPAKTPGHGIFKGVNEVRAGHWILASKEGMRDEVYWTLRSIPHEHTLEETVEHTRVLFEDAVRRQLVSDVPVCTFLSGGLDSSGVSAIAAEYYAQTGREPLHTYSVEIEDMEKHFTANSFQKSLDAPWAMKISEHLGTVHHRVVVPMQQMIDDLLTPLEVRDVPGMADIDVSMYLFCKAVKENHTVALTGEAADEVFGGYPWFHRQESLDADTFPWSLRLGERMRIMSSDLKETIRPEEYVSRRYQEALAEVERLPGEDAAEARVREIGYLSITRFLPTLLDRKDRMSMGASLEARVPFTDHRLVEYVYNVPWAMKACDGEIKGLLRRVLRDKLPHDALYRKKSPYPGTPNAEYLEATRRLALDMIADSNSPILPLIDVGAVKQLAQESYQPMEHRPWFGQILGTAQLFHYLVEVNEWLKTWKIRLV</sequence>
<dbReference type="PANTHER" id="PTHR43284">
    <property type="entry name" value="ASPARAGINE SYNTHETASE (GLUTAMINE-HYDROLYZING)"/>
    <property type="match status" value="1"/>
</dbReference>
<dbReference type="SUPFAM" id="SSF56235">
    <property type="entry name" value="N-terminal nucleophile aminohydrolases (Ntn hydrolases)"/>
    <property type="match status" value="1"/>
</dbReference>
<comment type="pathway">
    <text evidence="1">Amino-acid biosynthesis; L-asparagine biosynthesis; L-asparagine from L-aspartate (L-Gln route): step 1/1.</text>
</comment>
<dbReference type="Proteomes" id="UP000050482">
    <property type="component" value="Unassembled WGS sequence"/>
</dbReference>
<evidence type="ECO:0000256" key="10">
    <source>
        <dbReference type="PIRSR" id="PIRSR001589-2"/>
    </source>
</evidence>
<evidence type="ECO:0000256" key="8">
    <source>
        <dbReference type="ARBA" id="ARBA00048741"/>
    </source>
</evidence>
<dbReference type="InterPro" id="IPR014729">
    <property type="entry name" value="Rossmann-like_a/b/a_fold"/>
</dbReference>
<dbReference type="NCBIfam" id="TIGR01536">
    <property type="entry name" value="asn_synth_AEB"/>
    <property type="match status" value="1"/>
</dbReference>
<protein>
    <recommendedName>
        <fullName evidence="3">asparagine synthase (glutamine-hydrolyzing)</fullName>
        <ecNumber evidence="3">6.3.5.4</ecNumber>
    </recommendedName>
</protein>
<feature type="active site" description="For GATase activity" evidence="9">
    <location>
        <position position="2"/>
    </location>
</feature>
<dbReference type="RefSeq" id="WP_054968347.1">
    <property type="nucleotide sequence ID" value="NZ_LJCO01000030.1"/>
</dbReference>
<keyword evidence="14" id="KW-1185">Reference proteome</keyword>
<dbReference type="InterPro" id="IPR033738">
    <property type="entry name" value="AsnB_N"/>
</dbReference>
<keyword evidence="6 9" id="KW-0061">Asparagine biosynthesis</keyword>
<comment type="similarity">
    <text evidence="2">Belongs to the asparagine synthetase family.</text>
</comment>
<organism evidence="13 14">
    <name type="scientific">Alicyclobacillus ferrooxydans</name>
    <dbReference type="NCBI Taxonomy" id="471514"/>
    <lineage>
        <taxon>Bacteria</taxon>
        <taxon>Bacillati</taxon>
        <taxon>Bacillota</taxon>
        <taxon>Bacilli</taxon>
        <taxon>Bacillales</taxon>
        <taxon>Alicyclobacillaceae</taxon>
        <taxon>Alicyclobacillus</taxon>
    </lineage>
</organism>
<comment type="catalytic activity">
    <reaction evidence="8">
        <text>L-aspartate + L-glutamine + ATP + H2O = L-asparagine + L-glutamate + AMP + diphosphate + H(+)</text>
        <dbReference type="Rhea" id="RHEA:12228"/>
        <dbReference type="ChEBI" id="CHEBI:15377"/>
        <dbReference type="ChEBI" id="CHEBI:15378"/>
        <dbReference type="ChEBI" id="CHEBI:29985"/>
        <dbReference type="ChEBI" id="CHEBI:29991"/>
        <dbReference type="ChEBI" id="CHEBI:30616"/>
        <dbReference type="ChEBI" id="CHEBI:33019"/>
        <dbReference type="ChEBI" id="CHEBI:58048"/>
        <dbReference type="ChEBI" id="CHEBI:58359"/>
        <dbReference type="ChEBI" id="CHEBI:456215"/>
        <dbReference type="EC" id="6.3.5.4"/>
    </reaction>
</comment>
<dbReference type="PROSITE" id="PS51278">
    <property type="entry name" value="GATASE_TYPE_2"/>
    <property type="match status" value="1"/>
</dbReference>
<dbReference type="InterPro" id="IPR029055">
    <property type="entry name" value="Ntn_hydrolases_N"/>
</dbReference>
<dbReference type="PIRSF" id="PIRSF001589">
    <property type="entry name" value="Asn_synthetase_glu-h"/>
    <property type="match status" value="1"/>
</dbReference>
<dbReference type="CDD" id="cd00712">
    <property type="entry name" value="AsnB"/>
    <property type="match status" value="1"/>
</dbReference>
<dbReference type="EC" id="6.3.5.4" evidence="3"/>
<evidence type="ECO:0000313" key="14">
    <source>
        <dbReference type="Proteomes" id="UP000050482"/>
    </source>
</evidence>
<dbReference type="Gene3D" id="3.60.20.10">
    <property type="entry name" value="Glutamine Phosphoribosylpyrophosphate, subunit 1, domain 1"/>
    <property type="match status" value="1"/>
</dbReference>
<dbReference type="GO" id="GO:0004066">
    <property type="term" value="F:asparagine synthase (glutamine-hydrolyzing) activity"/>
    <property type="evidence" value="ECO:0007669"/>
    <property type="project" value="UniProtKB-EC"/>
</dbReference>
<reference evidence="13 14" key="1">
    <citation type="submission" date="2015-09" db="EMBL/GenBank/DDBJ databases">
        <title>Draft genome sequence of Alicyclobacillus ferrooxydans DSM 22381.</title>
        <authorList>
            <person name="Hemp J."/>
        </authorList>
    </citation>
    <scope>NUCLEOTIDE SEQUENCE [LARGE SCALE GENOMIC DNA]</scope>
    <source>
        <strain evidence="13 14">TC-34</strain>
    </source>
</reference>
<dbReference type="EMBL" id="LJCO01000030">
    <property type="protein sequence ID" value="KPV44624.1"/>
    <property type="molecule type" value="Genomic_DNA"/>
</dbReference>
<evidence type="ECO:0000259" key="12">
    <source>
        <dbReference type="PROSITE" id="PS51278"/>
    </source>
</evidence>
<comment type="caution">
    <text evidence="13">The sequence shown here is derived from an EMBL/GenBank/DDBJ whole genome shotgun (WGS) entry which is preliminary data.</text>
</comment>
<dbReference type="Pfam" id="PF13537">
    <property type="entry name" value="GATase_7"/>
    <property type="match status" value="1"/>
</dbReference>
<dbReference type="Gene3D" id="3.40.50.620">
    <property type="entry name" value="HUPs"/>
    <property type="match status" value="1"/>
</dbReference>
<dbReference type="GO" id="GO:0005524">
    <property type="term" value="F:ATP binding"/>
    <property type="evidence" value="ECO:0007669"/>
    <property type="project" value="UniProtKB-KW"/>
</dbReference>
<evidence type="ECO:0000256" key="11">
    <source>
        <dbReference type="PIRSR" id="PIRSR001589-3"/>
    </source>
</evidence>
<dbReference type="SUPFAM" id="SSF52402">
    <property type="entry name" value="Adenine nucleotide alpha hydrolases-like"/>
    <property type="match status" value="1"/>
</dbReference>
<keyword evidence="4 10" id="KW-0547">Nucleotide-binding</keyword>
<dbReference type="InterPro" id="IPR051786">
    <property type="entry name" value="ASN_synthetase/amidase"/>
</dbReference>
<dbReference type="InterPro" id="IPR006426">
    <property type="entry name" value="Asn_synth_AEB"/>
</dbReference>
<dbReference type="STRING" id="471514.AN477_06475"/>
<feature type="domain" description="Glutamine amidotransferase type-2" evidence="12">
    <location>
        <begin position="2"/>
        <end position="216"/>
    </location>
</feature>
<dbReference type="CDD" id="cd01991">
    <property type="entry name" value="Asn_synthase_B_C"/>
    <property type="match status" value="1"/>
</dbReference>
<evidence type="ECO:0000256" key="3">
    <source>
        <dbReference type="ARBA" id="ARBA00012737"/>
    </source>
</evidence>
<dbReference type="PANTHER" id="PTHR43284:SF1">
    <property type="entry name" value="ASPARAGINE SYNTHETASE"/>
    <property type="match status" value="1"/>
</dbReference>
<evidence type="ECO:0000256" key="9">
    <source>
        <dbReference type="PIRSR" id="PIRSR001589-1"/>
    </source>
</evidence>
<dbReference type="GO" id="GO:0006529">
    <property type="term" value="P:asparagine biosynthetic process"/>
    <property type="evidence" value="ECO:0007669"/>
    <property type="project" value="UniProtKB-KW"/>
</dbReference>
<keyword evidence="9" id="KW-0028">Amino-acid biosynthesis</keyword>
<dbReference type="OrthoDB" id="9763290at2"/>
<name>A0A0P9CGE8_9BACL</name>
<evidence type="ECO:0000256" key="5">
    <source>
        <dbReference type="ARBA" id="ARBA00022840"/>
    </source>
</evidence>
<evidence type="ECO:0000256" key="7">
    <source>
        <dbReference type="ARBA" id="ARBA00022962"/>
    </source>
</evidence>
<dbReference type="AlphaFoldDB" id="A0A0P9CGE8"/>
<evidence type="ECO:0000256" key="6">
    <source>
        <dbReference type="ARBA" id="ARBA00022888"/>
    </source>
</evidence>